<evidence type="ECO:0000313" key="2">
    <source>
        <dbReference type="EMBL" id="EKC77585.1"/>
    </source>
</evidence>
<feature type="transmembrane region" description="Helical" evidence="1">
    <location>
        <begin position="58"/>
        <end position="81"/>
    </location>
</feature>
<reference evidence="2" key="1">
    <citation type="journal article" date="2013" name="Environ. Microbiol.">
        <title>Microbiota from the distal guts of lean and obese adolescents exhibit partial functional redundancy besides clear differences in community structure.</title>
        <authorList>
            <person name="Ferrer M."/>
            <person name="Ruiz A."/>
            <person name="Lanza F."/>
            <person name="Haange S.B."/>
            <person name="Oberbach A."/>
            <person name="Till H."/>
            <person name="Bargiela R."/>
            <person name="Campoy C."/>
            <person name="Segura M.T."/>
            <person name="Richter M."/>
            <person name="von Bergen M."/>
            <person name="Seifert J."/>
            <person name="Suarez A."/>
        </authorList>
    </citation>
    <scope>NUCLEOTIDE SEQUENCE</scope>
</reference>
<organism evidence="2">
    <name type="scientific">human gut metagenome</name>
    <dbReference type="NCBI Taxonomy" id="408170"/>
    <lineage>
        <taxon>unclassified sequences</taxon>
        <taxon>metagenomes</taxon>
        <taxon>organismal metagenomes</taxon>
    </lineage>
</organism>
<keyword evidence="1" id="KW-0812">Transmembrane</keyword>
<proteinExistence type="predicted"/>
<keyword evidence="1" id="KW-0472">Membrane</keyword>
<evidence type="ECO:0000256" key="1">
    <source>
        <dbReference type="SAM" id="Phobius"/>
    </source>
</evidence>
<accession>K1UH27</accession>
<sequence length="110" mass="12091">MYATEAVMLFVAQTVFGIALGILFYSVSYSVRTEIMSMSGYSAFTTDPIVLGATADPLIIAVIFSAITITLGYLVFIPITLSSKKQKKKDYSTVQIRRKVCFHVHSAVRA</sequence>
<name>K1UH27_9ZZZZ</name>
<protein>
    <submittedName>
        <fullName evidence="2">Permease</fullName>
    </submittedName>
</protein>
<dbReference type="EMBL" id="AJWY01002710">
    <property type="protein sequence ID" value="EKC77585.1"/>
    <property type="molecule type" value="Genomic_DNA"/>
</dbReference>
<gene>
    <name evidence="2" type="ORF">LEA_04101</name>
</gene>
<feature type="transmembrane region" description="Helical" evidence="1">
    <location>
        <begin position="7"/>
        <end position="27"/>
    </location>
</feature>
<comment type="caution">
    <text evidence="2">The sequence shown here is derived from an EMBL/GenBank/DDBJ whole genome shotgun (WGS) entry which is preliminary data.</text>
</comment>
<dbReference type="AlphaFoldDB" id="K1UH27"/>
<keyword evidence="1" id="KW-1133">Transmembrane helix</keyword>